<feature type="compositionally biased region" description="Acidic residues" evidence="1">
    <location>
        <begin position="571"/>
        <end position="583"/>
    </location>
</feature>
<dbReference type="AlphaFoldDB" id="A0A8H4LTR5"/>
<feature type="region of interest" description="Disordered" evidence="1">
    <location>
        <begin position="1"/>
        <end position="58"/>
    </location>
</feature>
<organism evidence="2 3">
    <name type="scientific">Ophiocordyceps sinensis</name>
    <dbReference type="NCBI Taxonomy" id="72228"/>
    <lineage>
        <taxon>Eukaryota</taxon>
        <taxon>Fungi</taxon>
        <taxon>Dikarya</taxon>
        <taxon>Ascomycota</taxon>
        <taxon>Pezizomycotina</taxon>
        <taxon>Sordariomycetes</taxon>
        <taxon>Hypocreomycetidae</taxon>
        <taxon>Hypocreales</taxon>
        <taxon>Ophiocordycipitaceae</taxon>
        <taxon>Ophiocordyceps</taxon>
    </lineage>
</organism>
<feature type="region of interest" description="Disordered" evidence="1">
    <location>
        <begin position="728"/>
        <end position="755"/>
    </location>
</feature>
<feature type="compositionally biased region" description="Polar residues" evidence="1">
    <location>
        <begin position="746"/>
        <end position="755"/>
    </location>
</feature>
<evidence type="ECO:0000256" key="1">
    <source>
        <dbReference type="SAM" id="MobiDB-lite"/>
    </source>
</evidence>
<feature type="region of interest" description="Disordered" evidence="1">
    <location>
        <begin position="410"/>
        <end position="487"/>
    </location>
</feature>
<feature type="compositionally biased region" description="Basic and acidic residues" evidence="1">
    <location>
        <begin position="451"/>
        <end position="465"/>
    </location>
</feature>
<dbReference type="OrthoDB" id="3438840at2759"/>
<reference evidence="2 3" key="1">
    <citation type="journal article" date="2020" name="Genome Biol. Evol.">
        <title>A new high-quality draft genome assembly of the Chinese cordyceps Ophiocordyceps sinensis.</title>
        <authorList>
            <person name="Shu R."/>
            <person name="Zhang J."/>
            <person name="Meng Q."/>
            <person name="Zhang H."/>
            <person name="Zhou G."/>
            <person name="Li M."/>
            <person name="Wu P."/>
            <person name="Zhao Y."/>
            <person name="Chen C."/>
            <person name="Qin Q."/>
        </authorList>
    </citation>
    <scope>NUCLEOTIDE SEQUENCE [LARGE SCALE GENOMIC DNA]</scope>
    <source>
        <strain evidence="2 3">IOZ07</strain>
    </source>
</reference>
<feature type="region of interest" description="Disordered" evidence="1">
    <location>
        <begin position="620"/>
        <end position="659"/>
    </location>
</feature>
<feature type="compositionally biased region" description="Polar residues" evidence="1">
    <location>
        <begin position="26"/>
        <end position="37"/>
    </location>
</feature>
<feature type="compositionally biased region" description="Gly residues" evidence="1">
    <location>
        <begin position="476"/>
        <end position="485"/>
    </location>
</feature>
<feature type="region of interest" description="Disordered" evidence="1">
    <location>
        <begin position="254"/>
        <end position="304"/>
    </location>
</feature>
<feature type="region of interest" description="Disordered" evidence="1">
    <location>
        <begin position="529"/>
        <end position="603"/>
    </location>
</feature>
<accession>A0A8H4LTR5</accession>
<proteinExistence type="predicted"/>
<gene>
    <name evidence="2" type="ORF">G6O67_007004</name>
</gene>
<keyword evidence="3" id="KW-1185">Reference proteome</keyword>
<evidence type="ECO:0000313" key="2">
    <source>
        <dbReference type="EMBL" id="KAF4505006.1"/>
    </source>
</evidence>
<sequence length="868" mass="92473">MAATQTSFTRRDGSWDGPGPSVAAYGTQQPSSPTLTNPDMILPDYENGDAYNGLSRAPSSSTWSMAHSNADFSSLPPSGYHAMPLGPSTPIIYGNGTMLSDIGEVTEVESIAGSPPRRLTSRPLVSASHGTPLPSSPTIGKVLANRRPLHERRLSTGSTSTINDVGGRVTALGDFDDSVSVADSNFQGDDEESMASSYIEEMPVRQSVTTVRPSMQSIGQGRPSPTSISKRAEHILANAKRRLNTMEGNLSRARSFGYSPASDASTPSPGARPVKSFDQDMLTRSPSNHARNLSETGLQETWKPVERFQRSASALGAAGGYRQPLLSPGSVDAAASRHAPLTKKLSHHPLDMVLTPLSEDGHDDIGHGANDKLEDVRASSVVSPTLSSSSDAGVPRSASVAQVRDLQDQMEGLKGKISSLRKQARADSMKRRSLQNLRMPSPFTHAGWDQNHAESRSVSNPDKRSRAPGGPLSGAVSGGEIGGRPGVPEEVEAQALPKEDVPSINGSYHEARETQDHDGSQGVEDVESVGELNDGSQGVGDVESIGELNGDDHHLHGAAHDGHEHQVAGDGDVDEVGEAEADGWSESGDSLYHDSHQHPVSHEDREDAFDYEHFFLHSAMGTISQQERSRRGSSGSDESGDSVETTRAPMLSHARRPSLDTFTTVDSFATAIEGRASRSSLMPEEGLEDAFAVPYQEDQHAEAGGFTMSGMSGGNGEANYWRGGRTRQNSVIHRPGSTRSTLHRPSVSSFESTGTNRSFPLVNRVRMSGGMLTPVGSPGQDLKRVSESLMSETASICERESGHEGHPQSPAIQMLSKEDQMMVERVVASLGRCVLGLTESSGTGPGSQEDFRRRIDAAMEILEAGPGS</sequence>
<feature type="region of interest" description="Disordered" evidence="1">
    <location>
        <begin position="110"/>
        <end position="140"/>
    </location>
</feature>
<feature type="compositionally biased region" description="Basic and acidic residues" evidence="1">
    <location>
        <begin position="550"/>
        <end position="567"/>
    </location>
</feature>
<comment type="caution">
    <text evidence="2">The sequence shown here is derived from an EMBL/GenBank/DDBJ whole genome shotgun (WGS) entry which is preliminary data.</text>
</comment>
<dbReference type="Proteomes" id="UP000557566">
    <property type="component" value="Unassembled WGS sequence"/>
</dbReference>
<protein>
    <submittedName>
        <fullName evidence="2">Uncharacterized protein</fullName>
    </submittedName>
</protein>
<name>A0A8H4LTR5_9HYPO</name>
<feature type="compositionally biased region" description="Polar residues" evidence="1">
    <location>
        <begin position="282"/>
        <end position="299"/>
    </location>
</feature>
<evidence type="ECO:0000313" key="3">
    <source>
        <dbReference type="Proteomes" id="UP000557566"/>
    </source>
</evidence>
<dbReference type="EMBL" id="JAAVMX010000008">
    <property type="protein sequence ID" value="KAF4505006.1"/>
    <property type="molecule type" value="Genomic_DNA"/>
</dbReference>
<feature type="compositionally biased region" description="Basic and acidic residues" evidence="1">
    <location>
        <begin position="591"/>
        <end position="603"/>
    </location>
</feature>